<accession>A0A5B7CCL1</accession>
<evidence type="ECO:0000259" key="7">
    <source>
        <dbReference type="PROSITE" id="PS50863"/>
    </source>
</evidence>
<keyword evidence="5" id="KW-0539">Nucleus</keyword>
<sequence length="265" mass="30200">MGRSLNPGSRRPSFFKVLIGDFFEQSRIPPEFVKKHLNGVVPHKWMLQNPARRAWRVDMKKVGNSLFFQKGWGAFVQDNSLETGDFLLFRYDGNSQFSVEMYGKNCCEKDATEATAMSNKPSQFQRLVQEESAGEQVTPRTSCSSASEATQEDRALKEATKFMSISKYPSFKYIMRSAYLQSGYVGIPLCFVNRHMKEGTKRVKLQISNKSWSVNLSIYGRGSRLGGGWRKFARECNLGLGDVCVFELINRNDTVLKVSIFRHIN</sequence>
<organism evidence="8">
    <name type="scientific">Davidia involucrata</name>
    <name type="common">Dove tree</name>
    <dbReference type="NCBI Taxonomy" id="16924"/>
    <lineage>
        <taxon>Eukaryota</taxon>
        <taxon>Viridiplantae</taxon>
        <taxon>Streptophyta</taxon>
        <taxon>Embryophyta</taxon>
        <taxon>Tracheophyta</taxon>
        <taxon>Spermatophyta</taxon>
        <taxon>Magnoliopsida</taxon>
        <taxon>eudicotyledons</taxon>
        <taxon>Gunneridae</taxon>
        <taxon>Pentapetalae</taxon>
        <taxon>asterids</taxon>
        <taxon>Cornales</taxon>
        <taxon>Nyssaceae</taxon>
        <taxon>Davidia</taxon>
    </lineage>
</organism>
<feature type="domain" description="TF-B3" evidence="7">
    <location>
        <begin position="28"/>
        <end position="105"/>
    </location>
</feature>
<dbReference type="PROSITE" id="PS50863">
    <property type="entry name" value="B3"/>
    <property type="match status" value="2"/>
</dbReference>
<feature type="domain" description="TF-B3" evidence="7">
    <location>
        <begin position="170"/>
        <end position="264"/>
    </location>
</feature>
<protein>
    <recommendedName>
        <fullName evidence="7">TF-B3 domain-containing protein</fullName>
    </recommendedName>
</protein>
<dbReference type="CDD" id="cd10017">
    <property type="entry name" value="B3_DNA"/>
    <property type="match status" value="2"/>
</dbReference>
<evidence type="ECO:0000256" key="4">
    <source>
        <dbReference type="ARBA" id="ARBA00023163"/>
    </source>
</evidence>
<dbReference type="SUPFAM" id="SSF101936">
    <property type="entry name" value="DNA-binding pseudobarrel domain"/>
    <property type="match status" value="2"/>
</dbReference>
<dbReference type="Pfam" id="PF02362">
    <property type="entry name" value="B3"/>
    <property type="match status" value="2"/>
</dbReference>
<dbReference type="AlphaFoldDB" id="A0A5B7CCL1"/>
<evidence type="ECO:0000256" key="1">
    <source>
        <dbReference type="ARBA" id="ARBA00004123"/>
    </source>
</evidence>
<dbReference type="EMBL" id="GHES01048188">
    <property type="protein sequence ID" value="MPA78747.1"/>
    <property type="molecule type" value="Transcribed_RNA"/>
</dbReference>
<name>A0A5B7CCL1_DAVIN</name>
<reference evidence="8" key="1">
    <citation type="submission" date="2019-08" db="EMBL/GenBank/DDBJ databases">
        <title>Reference gene set and small RNA set construction with multiple tissues from Davidia involucrata Baill.</title>
        <authorList>
            <person name="Yang H."/>
            <person name="Zhou C."/>
            <person name="Li G."/>
            <person name="Wang J."/>
            <person name="Gao P."/>
            <person name="Wang M."/>
            <person name="Wang R."/>
            <person name="Zhao Y."/>
        </authorList>
    </citation>
    <scope>NUCLEOTIDE SEQUENCE</scope>
    <source>
        <tissue evidence="8">Mixed with DoveR01_LX</tissue>
    </source>
</reference>
<evidence type="ECO:0000256" key="2">
    <source>
        <dbReference type="ARBA" id="ARBA00023015"/>
    </source>
</evidence>
<evidence type="ECO:0000256" key="6">
    <source>
        <dbReference type="SAM" id="MobiDB-lite"/>
    </source>
</evidence>
<evidence type="ECO:0000256" key="3">
    <source>
        <dbReference type="ARBA" id="ARBA00023125"/>
    </source>
</evidence>
<dbReference type="GO" id="GO:0003677">
    <property type="term" value="F:DNA binding"/>
    <property type="evidence" value="ECO:0007669"/>
    <property type="project" value="UniProtKB-KW"/>
</dbReference>
<feature type="compositionally biased region" description="Polar residues" evidence="6">
    <location>
        <begin position="138"/>
        <end position="149"/>
    </location>
</feature>
<feature type="region of interest" description="Disordered" evidence="6">
    <location>
        <begin position="129"/>
        <end position="150"/>
    </location>
</feature>
<dbReference type="GO" id="GO:0005634">
    <property type="term" value="C:nucleus"/>
    <property type="evidence" value="ECO:0007669"/>
    <property type="project" value="UniProtKB-SubCell"/>
</dbReference>
<keyword evidence="2" id="KW-0805">Transcription regulation</keyword>
<evidence type="ECO:0000256" key="5">
    <source>
        <dbReference type="ARBA" id="ARBA00023242"/>
    </source>
</evidence>
<dbReference type="InterPro" id="IPR015300">
    <property type="entry name" value="DNA-bd_pseudobarrel_sf"/>
</dbReference>
<gene>
    <name evidence="8" type="ORF">Din_048188</name>
</gene>
<dbReference type="Gene3D" id="2.40.330.10">
    <property type="entry name" value="DNA-binding pseudobarrel domain"/>
    <property type="match status" value="2"/>
</dbReference>
<dbReference type="InterPro" id="IPR003340">
    <property type="entry name" value="B3_DNA-bd"/>
</dbReference>
<dbReference type="PANTHER" id="PTHR31920">
    <property type="entry name" value="B3 DOMAIN-CONTAINING"/>
    <property type="match status" value="1"/>
</dbReference>
<evidence type="ECO:0000313" key="8">
    <source>
        <dbReference type="EMBL" id="MPA78747.1"/>
    </source>
</evidence>
<keyword evidence="4" id="KW-0804">Transcription</keyword>
<keyword evidence="3" id="KW-0238">DNA-binding</keyword>
<dbReference type="SMART" id="SM01019">
    <property type="entry name" value="B3"/>
    <property type="match status" value="2"/>
</dbReference>
<comment type="subcellular location">
    <subcellularLocation>
        <location evidence="1">Nucleus</location>
    </subcellularLocation>
</comment>
<proteinExistence type="predicted"/>
<dbReference type="PANTHER" id="PTHR31920:SF135">
    <property type="entry name" value="B3 DOMAIN-CONTAINING PROTEIN OS03G0621600-RELATED"/>
    <property type="match status" value="1"/>
</dbReference>
<dbReference type="InterPro" id="IPR050655">
    <property type="entry name" value="Plant_B3_domain"/>
</dbReference>